<dbReference type="EMBL" id="QGTD01000018">
    <property type="protein sequence ID" value="PWU67152.1"/>
    <property type="molecule type" value="Genomic_DNA"/>
</dbReference>
<evidence type="ECO:0000256" key="5">
    <source>
        <dbReference type="ARBA" id="ARBA00022967"/>
    </source>
</evidence>
<comment type="caution">
    <text evidence="8">The sequence shown here is derived from an EMBL/GenBank/DDBJ whole genome shotgun (WGS) entry which is preliminary data.</text>
</comment>
<keyword evidence="3" id="KW-0547">Nucleotide-binding</keyword>
<dbReference type="GO" id="GO:0008643">
    <property type="term" value="P:carbohydrate transport"/>
    <property type="evidence" value="ECO:0007669"/>
    <property type="project" value="InterPro"/>
</dbReference>
<dbReference type="SUPFAM" id="SSF50331">
    <property type="entry name" value="MOP-like"/>
    <property type="match status" value="1"/>
</dbReference>
<dbReference type="InterPro" id="IPR012340">
    <property type="entry name" value="NA-bd_OB-fold"/>
</dbReference>
<dbReference type="RefSeq" id="WP_109985252.1">
    <property type="nucleotide sequence ID" value="NZ_QGTD01000018.1"/>
</dbReference>
<dbReference type="PANTHER" id="PTHR43875:SF15">
    <property type="entry name" value="TREHALOSE IMPORT ATP-BINDING PROTEIN SUGC"/>
    <property type="match status" value="1"/>
</dbReference>
<sequence>MADVTLQSVSKKFKKDIALDNINLKIKDKEFFVIFGPAGAGKTTLLNVIAGLYLPDYGDVYLDGEHYNYVEPEDRNIAMVFENYALYPHFTVFDNIASPLRSPRYKEPKAVVEKEVSRVANILKIDHLLERDISELSNGQRQRVGLGRALVRNPNVFLMDEPITHLDAKLRHQMRAELKEMQKNLDTTTIYVTHDYLEALSLGDKIAILNEGKIEQIGTPDEIYYYPHNEFVASSFGEPEINFFRASVTKDNQLSIFEEAKNQPLPETIKGYVKENVTSVKLGIRPKNIQYSFTKENENCVECIPYSFEPLGAKAVLTVEKDGNQIRLTVPSTLQVAMDKPVYVQLDVNKAIFFGPNKMNLLSKYREDAKGEVVWQN</sequence>
<reference evidence="8 9" key="1">
    <citation type="submission" date="2018-05" db="EMBL/GenBank/DDBJ databases">
        <title>Genomic analysis of Gracilibacillus dipsosauri DD1 reveals novel features of a salt-tolerant amylase.</title>
        <authorList>
            <person name="Deutch C.E."/>
            <person name="Yang S."/>
        </authorList>
    </citation>
    <scope>NUCLEOTIDE SEQUENCE [LARGE SCALE GENOMIC DNA]</scope>
    <source>
        <strain evidence="8 9">DD1</strain>
    </source>
</reference>
<dbReference type="GO" id="GO:0055052">
    <property type="term" value="C:ATP-binding cassette (ABC) transporter complex, substrate-binding subunit-containing"/>
    <property type="evidence" value="ECO:0007669"/>
    <property type="project" value="TreeGrafter"/>
</dbReference>
<evidence type="ECO:0000256" key="1">
    <source>
        <dbReference type="ARBA" id="ARBA00022448"/>
    </source>
</evidence>
<evidence type="ECO:0000313" key="9">
    <source>
        <dbReference type="Proteomes" id="UP000245624"/>
    </source>
</evidence>
<feature type="domain" description="ABC transporter" evidence="7">
    <location>
        <begin position="4"/>
        <end position="236"/>
    </location>
</feature>
<keyword evidence="4 8" id="KW-0067">ATP-binding</keyword>
<dbReference type="AlphaFoldDB" id="A0A317KUE3"/>
<evidence type="ECO:0000256" key="6">
    <source>
        <dbReference type="ARBA" id="ARBA00023136"/>
    </source>
</evidence>
<dbReference type="InterPro" id="IPR003439">
    <property type="entry name" value="ABC_transporter-like_ATP-bd"/>
</dbReference>
<dbReference type="Proteomes" id="UP000245624">
    <property type="component" value="Unassembled WGS sequence"/>
</dbReference>
<keyword evidence="9" id="KW-1185">Reference proteome</keyword>
<dbReference type="InterPro" id="IPR027417">
    <property type="entry name" value="P-loop_NTPase"/>
</dbReference>
<dbReference type="InterPro" id="IPR008995">
    <property type="entry name" value="Mo/tungstate-bd_C_term_dom"/>
</dbReference>
<dbReference type="PROSITE" id="PS50893">
    <property type="entry name" value="ABC_TRANSPORTER_2"/>
    <property type="match status" value="1"/>
</dbReference>
<dbReference type="Gene3D" id="2.40.50.140">
    <property type="entry name" value="Nucleic acid-binding proteins"/>
    <property type="match status" value="1"/>
</dbReference>
<dbReference type="Gene3D" id="3.40.50.300">
    <property type="entry name" value="P-loop containing nucleotide triphosphate hydrolases"/>
    <property type="match status" value="1"/>
</dbReference>
<dbReference type="Pfam" id="PF00005">
    <property type="entry name" value="ABC_tran"/>
    <property type="match status" value="1"/>
</dbReference>
<keyword evidence="1" id="KW-0813">Transport</keyword>
<dbReference type="InterPro" id="IPR047641">
    <property type="entry name" value="ABC_transpr_MalK/UgpC-like"/>
</dbReference>
<accession>A0A317KUE3</accession>
<dbReference type="Gene3D" id="2.40.50.100">
    <property type="match status" value="1"/>
</dbReference>
<dbReference type="InterPro" id="IPR015855">
    <property type="entry name" value="ABC_transpr_MalK-like"/>
</dbReference>
<dbReference type="InterPro" id="IPR003593">
    <property type="entry name" value="AAA+_ATPase"/>
</dbReference>
<dbReference type="GO" id="GO:0140359">
    <property type="term" value="F:ABC-type transporter activity"/>
    <property type="evidence" value="ECO:0007669"/>
    <property type="project" value="InterPro"/>
</dbReference>
<keyword evidence="2" id="KW-1003">Cell membrane</keyword>
<evidence type="ECO:0000256" key="4">
    <source>
        <dbReference type="ARBA" id="ARBA00022840"/>
    </source>
</evidence>
<evidence type="ECO:0000256" key="3">
    <source>
        <dbReference type="ARBA" id="ARBA00022741"/>
    </source>
</evidence>
<dbReference type="CDD" id="cd03301">
    <property type="entry name" value="ABC_MalK_N"/>
    <property type="match status" value="1"/>
</dbReference>
<keyword evidence="5" id="KW-1278">Translocase</keyword>
<dbReference type="OrthoDB" id="2550338at2"/>
<dbReference type="PANTHER" id="PTHR43875">
    <property type="entry name" value="MALTODEXTRIN IMPORT ATP-BINDING PROTEIN MSMX"/>
    <property type="match status" value="1"/>
</dbReference>
<name>A0A317KUE3_9BACI</name>
<dbReference type="GO" id="GO:0016887">
    <property type="term" value="F:ATP hydrolysis activity"/>
    <property type="evidence" value="ECO:0007669"/>
    <property type="project" value="InterPro"/>
</dbReference>
<dbReference type="SUPFAM" id="SSF52540">
    <property type="entry name" value="P-loop containing nucleoside triphosphate hydrolases"/>
    <property type="match status" value="1"/>
</dbReference>
<organism evidence="8 9">
    <name type="scientific">Gracilibacillus dipsosauri</name>
    <dbReference type="NCBI Taxonomy" id="178340"/>
    <lineage>
        <taxon>Bacteria</taxon>
        <taxon>Bacillati</taxon>
        <taxon>Bacillota</taxon>
        <taxon>Bacilli</taxon>
        <taxon>Bacillales</taxon>
        <taxon>Bacillaceae</taxon>
        <taxon>Gracilibacillus</taxon>
    </lineage>
</organism>
<evidence type="ECO:0000259" key="7">
    <source>
        <dbReference type="PROSITE" id="PS50893"/>
    </source>
</evidence>
<dbReference type="SMART" id="SM00382">
    <property type="entry name" value="AAA"/>
    <property type="match status" value="1"/>
</dbReference>
<evidence type="ECO:0000256" key="2">
    <source>
        <dbReference type="ARBA" id="ARBA00022475"/>
    </source>
</evidence>
<dbReference type="FunFam" id="3.40.50.300:FF:000042">
    <property type="entry name" value="Maltose/maltodextrin ABC transporter, ATP-binding protein"/>
    <property type="match status" value="1"/>
</dbReference>
<gene>
    <name evidence="8" type="ORF">DLJ74_16370</name>
</gene>
<dbReference type="GO" id="GO:0005524">
    <property type="term" value="F:ATP binding"/>
    <property type="evidence" value="ECO:0007669"/>
    <property type="project" value="UniProtKB-KW"/>
</dbReference>
<proteinExistence type="predicted"/>
<protein>
    <submittedName>
        <fullName evidence="8">ABC transporter ATP-binding protein</fullName>
    </submittedName>
</protein>
<keyword evidence="6" id="KW-0472">Membrane</keyword>
<evidence type="ECO:0000313" key="8">
    <source>
        <dbReference type="EMBL" id="PWU67152.1"/>
    </source>
</evidence>